<dbReference type="EMBL" id="UYWW01000183">
    <property type="protein sequence ID" value="VDM07633.1"/>
    <property type="molecule type" value="Genomic_DNA"/>
</dbReference>
<dbReference type="Proteomes" id="UP000270924">
    <property type="component" value="Unassembled WGS sequence"/>
</dbReference>
<gene>
    <name evidence="2" type="ORF">WBA_LOCUS1019</name>
</gene>
<evidence type="ECO:0000259" key="1">
    <source>
        <dbReference type="Pfam" id="PF03644"/>
    </source>
</evidence>
<dbReference type="FunCoup" id="A0A3P7DEK4">
    <property type="interactions" value="7"/>
</dbReference>
<sequence>MLTTCPITDLHQLWNWDENIPHCLIGNSLENYTRHRNCPETLLCHDMKGGYLDEERLDGCEVTDSTAPFMFFHWWYIDIFVYFSHHFVTIPPLGWINQAHMHGVIVLGRSSTRSLFLVKAIDQSNSNESSIELNRENVPILPRIDHIARTVITEWHSGADICKEFLKNEDGVTKTVQKLVNIAVKYNFEGWLINIENKIEAESIMYLDLFLRMLTNEMRQTVGERSRVIWYDSVTIDGELKWQNELNDKNQRWFDITDGIFLNYIWNVKQLSTSAIRAKHRHRNIFVGIDCFGRGCHGDGGWNCHQAFMYPRQNNLSIALFAPGWIVETMPSREIIINSLRFWDRLVTFVRPHPLTTLPIDTDFSFVSGTVYLRLLYYNLAEAKMQPFYLASGVFPESSGMHIVLQGSTLHRLFITNLCLNGDYTVKIDCDKTLQLMLWKKDNDKEVIKCIEDKVEGVRNAWNFHATDEIIVGIGLRSPNFAILRSFIFRRQLNLGILSKEL</sequence>
<feature type="domain" description="Cytosolic endo-beta-N-acetylglucosaminidase TIM barrel" evidence="1">
    <location>
        <begin position="63"/>
        <end position="109"/>
    </location>
</feature>
<dbReference type="Pfam" id="PF03644">
    <property type="entry name" value="Glyco_hydro_85"/>
    <property type="match status" value="2"/>
</dbReference>
<dbReference type="PANTHER" id="PTHR13246:SF1">
    <property type="entry name" value="CYTOSOLIC ENDO-BETA-N-ACETYLGLUCOSAMINIDASE"/>
    <property type="match status" value="1"/>
</dbReference>
<reference evidence="2 3" key="1">
    <citation type="submission" date="2018-11" db="EMBL/GenBank/DDBJ databases">
        <authorList>
            <consortium name="Pathogen Informatics"/>
        </authorList>
    </citation>
    <scope>NUCLEOTIDE SEQUENCE [LARGE SCALE GENOMIC DNA]</scope>
</reference>
<keyword evidence="3" id="KW-1185">Reference proteome</keyword>
<dbReference type="InParanoid" id="A0A3P7DEK4"/>
<dbReference type="GO" id="GO:0033925">
    <property type="term" value="F:mannosyl-glycoprotein endo-beta-N-acetylglucosaminidase activity"/>
    <property type="evidence" value="ECO:0007669"/>
    <property type="project" value="UniProtKB-EC"/>
</dbReference>
<evidence type="ECO:0000313" key="3">
    <source>
        <dbReference type="Proteomes" id="UP000270924"/>
    </source>
</evidence>
<name>A0A3P7DEK4_WUCBA</name>
<feature type="domain" description="Cytosolic endo-beta-N-acetylglucosaminidase TIM barrel" evidence="1">
    <location>
        <begin position="150"/>
        <end position="343"/>
    </location>
</feature>
<dbReference type="OMA" id="WINQAHM"/>
<proteinExistence type="predicted"/>
<dbReference type="InterPro" id="IPR032979">
    <property type="entry name" value="ENGase"/>
</dbReference>
<dbReference type="OrthoDB" id="284473at2759"/>
<organism evidence="2 3">
    <name type="scientific">Wuchereria bancrofti</name>
    <dbReference type="NCBI Taxonomy" id="6293"/>
    <lineage>
        <taxon>Eukaryota</taxon>
        <taxon>Metazoa</taxon>
        <taxon>Ecdysozoa</taxon>
        <taxon>Nematoda</taxon>
        <taxon>Chromadorea</taxon>
        <taxon>Rhabditida</taxon>
        <taxon>Spirurina</taxon>
        <taxon>Spiruromorpha</taxon>
        <taxon>Filarioidea</taxon>
        <taxon>Onchocercidae</taxon>
        <taxon>Wuchereria</taxon>
    </lineage>
</organism>
<dbReference type="PANTHER" id="PTHR13246">
    <property type="entry name" value="ENDO BETA N-ACETYLGLUCOSAMINIDASE"/>
    <property type="match status" value="1"/>
</dbReference>
<evidence type="ECO:0000313" key="2">
    <source>
        <dbReference type="EMBL" id="VDM07633.1"/>
    </source>
</evidence>
<dbReference type="InterPro" id="IPR005201">
    <property type="entry name" value="TIM_ENGase"/>
</dbReference>
<accession>A0A3P7DEK4</accession>
<protein>
    <recommendedName>
        <fullName evidence="1">Cytosolic endo-beta-N-acetylglucosaminidase TIM barrel domain-containing protein</fullName>
    </recommendedName>
</protein>
<dbReference type="AlphaFoldDB" id="A0A3P7DEK4"/>
<dbReference type="GO" id="GO:0005829">
    <property type="term" value="C:cytosol"/>
    <property type="evidence" value="ECO:0007669"/>
    <property type="project" value="UniProtKB-SubCell"/>
</dbReference>
<dbReference type="Gene3D" id="3.20.20.80">
    <property type="entry name" value="Glycosidases"/>
    <property type="match status" value="2"/>
</dbReference>